<proteinExistence type="predicted"/>
<dbReference type="InterPro" id="IPR010895">
    <property type="entry name" value="CHRD"/>
</dbReference>
<dbReference type="Pfam" id="PF07452">
    <property type="entry name" value="CHRD"/>
    <property type="match status" value="1"/>
</dbReference>
<name>A0A512B5H2_9BACT</name>
<dbReference type="Proteomes" id="UP000321532">
    <property type="component" value="Unassembled WGS sequence"/>
</dbReference>
<dbReference type="EMBL" id="BJYS01000053">
    <property type="protein sequence ID" value="GEO07194.1"/>
    <property type="molecule type" value="Genomic_DNA"/>
</dbReference>
<accession>A0A512B5H2</accession>
<feature type="domain" description="CHRD" evidence="1">
    <location>
        <begin position="41"/>
        <end position="176"/>
    </location>
</feature>
<keyword evidence="3" id="KW-1185">Reference proteome</keyword>
<comment type="caution">
    <text evidence="2">The sequence shown here is derived from an EMBL/GenBank/DDBJ whole genome shotgun (WGS) entry which is preliminary data.</text>
</comment>
<gene>
    <name evidence="2" type="ORF">AAE02nite_48580</name>
</gene>
<sequence>MKKLFNFFPVMVLLFLFTSCEPDNVQPQTADSAISSADAKKADNYTAHLRPEEETNQPVVSNATGQIILKLSKDGTQLYYKLIVANIETVVAAHLHLGAEGVSGPVVVPLFAAPAGSPLVSPQGILAEGIITSSSLTGSLKGKTLTDLIAAIEAGLIYTNVHSVKYPGGEIRGQVK</sequence>
<organism evidence="2 3">
    <name type="scientific">Adhaeribacter aerolatus</name>
    <dbReference type="NCBI Taxonomy" id="670289"/>
    <lineage>
        <taxon>Bacteria</taxon>
        <taxon>Pseudomonadati</taxon>
        <taxon>Bacteroidota</taxon>
        <taxon>Cytophagia</taxon>
        <taxon>Cytophagales</taxon>
        <taxon>Hymenobacteraceae</taxon>
        <taxon>Adhaeribacter</taxon>
    </lineage>
</organism>
<dbReference type="PROSITE" id="PS51257">
    <property type="entry name" value="PROKAR_LIPOPROTEIN"/>
    <property type="match status" value="1"/>
</dbReference>
<evidence type="ECO:0000313" key="3">
    <source>
        <dbReference type="Proteomes" id="UP000321532"/>
    </source>
</evidence>
<evidence type="ECO:0000259" key="1">
    <source>
        <dbReference type="PROSITE" id="PS50933"/>
    </source>
</evidence>
<protein>
    <recommendedName>
        <fullName evidence="1">CHRD domain-containing protein</fullName>
    </recommendedName>
</protein>
<dbReference type="AlphaFoldDB" id="A0A512B5H2"/>
<reference evidence="2 3" key="1">
    <citation type="submission" date="2019-07" db="EMBL/GenBank/DDBJ databases">
        <title>Whole genome shotgun sequence of Adhaeribacter aerolatus NBRC 106133.</title>
        <authorList>
            <person name="Hosoyama A."/>
            <person name="Uohara A."/>
            <person name="Ohji S."/>
            <person name="Ichikawa N."/>
        </authorList>
    </citation>
    <scope>NUCLEOTIDE SEQUENCE [LARGE SCALE GENOMIC DNA]</scope>
    <source>
        <strain evidence="2 3">NBRC 106133</strain>
    </source>
</reference>
<dbReference type="SMART" id="SM00754">
    <property type="entry name" value="CHRD"/>
    <property type="match status" value="1"/>
</dbReference>
<dbReference type="PROSITE" id="PS50933">
    <property type="entry name" value="CHRD"/>
    <property type="match status" value="1"/>
</dbReference>
<evidence type="ECO:0000313" key="2">
    <source>
        <dbReference type="EMBL" id="GEO07194.1"/>
    </source>
</evidence>
<dbReference type="RefSeq" id="WP_218033555.1">
    <property type="nucleotide sequence ID" value="NZ_BJYS01000053.1"/>
</dbReference>